<evidence type="ECO:0000259" key="1">
    <source>
        <dbReference type="PROSITE" id="PS51186"/>
    </source>
</evidence>
<dbReference type="EMBL" id="JBHTKL010000005">
    <property type="protein sequence ID" value="MFD1019450.1"/>
    <property type="molecule type" value="Genomic_DNA"/>
</dbReference>
<name>A0ABW3L2K3_9BACI</name>
<keyword evidence="3" id="KW-1185">Reference proteome</keyword>
<dbReference type="EC" id="2.3.-.-" evidence="2"/>
<keyword evidence="2" id="KW-0808">Transferase</keyword>
<evidence type="ECO:0000313" key="3">
    <source>
        <dbReference type="Proteomes" id="UP001596990"/>
    </source>
</evidence>
<sequence length="184" mass="20754">MAIMNPKSFPIRDGRNVTIRTAKPGDAKNVLAFNRSILCDAPYLVTTVDEFKLTESDQRRFLEQMHEADGSLALVAEVEGQMVGFLDFASGSKQRTAHQGAFGMSVEEDYRGLGIGKALLRSLITWANQHPKLEKLTLEVVSENKGAIHLYRQLGFREEGRKIRALKLEDGTYHDLWQMAKFLK</sequence>
<organism evidence="2 3">
    <name type="scientific">Thalassobacillus hwangdonensis</name>
    <dbReference type="NCBI Taxonomy" id="546108"/>
    <lineage>
        <taxon>Bacteria</taxon>
        <taxon>Bacillati</taxon>
        <taxon>Bacillota</taxon>
        <taxon>Bacilli</taxon>
        <taxon>Bacillales</taxon>
        <taxon>Bacillaceae</taxon>
        <taxon>Thalassobacillus</taxon>
    </lineage>
</organism>
<accession>A0ABW3L2K3</accession>
<dbReference type="Pfam" id="PF00583">
    <property type="entry name" value="Acetyltransf_1"/>
    <property type="match status" value="1"/>
</dbReference>
<dbReference type="RefSeq" id="WP_386059355.1">
    <property type="nucleotide sequence ID" value="NZ_JBHTKL010000005.1"/>
</dbReference>
<reference evidence="3" key="1">
    <citation type="journal article" date="2019" name="Int. J. Syst. Evol. Microbiol.">
        <title>The Global Catalogue of Microorganisms (GCM) 10K type strain sequencing project: providing services to taxonomists for standard genome sequencing and annotation.</title>
        <authorList>
            <consortium name="The Broad Institute Genomics Platform"/>
            <consortium name="The Broad Institute Genome Sequencing Center for Infectious Disease"/>
            <person name="Wu L."/>
            <person name="Ma J."/>
        </authorList>
    </citation>
    <scope>NUCLEOTIDE SEQUENCE [LARGE SCALE GENOMIC DNA]</scope>
    <source>
        <strain evidence="3">CCUG 56607</strain>
    </source>
</reference>
<dbReference type="Gene3D" id="3.40.630.30">
    <property type="match status" value="1"/>
</dbReference>
<comment type="caution">
    <text evidence="2">The sequence shown here is derived from an EMBL/GenBank/DDBJ whole genome shotgun (WGS) entry which is preliminary data.</text>
</comment>
<keyword evidence="2" id="KW-0012">Acyltransferase</keyword>
<dbReference type="InterPro" id="IPR000182">
    <property type="entry name" value="GNAT_dom"/>
</dbReference>
<dbReference type="GO" id="GO:0016746">
    <property type="term" value="F:acyltransferase activity"/>
    <property type="evidence" value="ECO:0007669"/>
    <property type="project" value="UniProtKB-KW"/>
</dbReference>
<dbReference type="SUPFAM" id="SSF55729">
    <property type="entry name" value="Acyl-CoA N-acyltransferases (Nat)"/>
    <property type="match status" value="1"/>
</dbReference>
<proteinExistence type="predicted"/>
<protein>
    <submittedName>
        <fullName evidence="2">GNAT family N-acetyltransferase</fullName>
        <ecNumber evidence="2">2.3.-.-</ecNumber>
    </submittedName>
</protein>
<feature type="domain" description="N-acetyltransferase" evidence="1">
    <location>
        <begin position="17"/>
        <end position="184"/>
    </location>
</feature>
<gene>
    <name evidence="2" type="ORF">ACFQ2J_09740</name>
</gene>
<dbReference type="InterPro" id="IPR016181">
    <property type="entry name" value="Acyl_CoA_acyltransferase"/>
</dbReference>
<dbReference type="PANTHER" id="PTHR43415:SF3">
    <property type="entry name" value="GNAT-FAMILY ACETYLTRANSFERASE"/>
    <property type="match status" value="1"/>
</dbReference>
<dbReference type="PANTHER" id="PTHR43415">
    <property type="entry name" value="SPERMIDINE N(1)-ACETYLTRANSFERASE"/>
    <property type="match status" value="1"/>
</dbReference>
<dbReference type="CDD" id="cd04301">
    <property type="entry name" value="NAT_SF"/>
    <property type="match status" value="1"/>
</dbReference>
<dbReference type="Proteomes" id="UP001596990">
    <property type="component" value="Unassembled WGS sequence"/>
</dbReference>
<evidence type="ECO:0000313" key="2">
    <source>
        <dbReference type="EMBL" id="MFD1019450.1"/>
    </source>
</evidence>
<dbReference type="PROSITE" id="PS51186">
    <property type="entry name" value="GNAT"/>
    <property type="match status" value="1"/>
</dbReference>